<dbReference type="PANTHER" id="PTHR47707">
    <property type="entry name" value="8-OXO-DGTP DIPHOSPHATASE"/>
    <property type="match status" value="1"/>
</dbReference>
<dbReference type="Pfam" id="PF14815">
    <property type="entry name" value="NUDIX_4"/>
    <property type="match status" value="1"/>
</dbReference>
<evidence type="ECO:0000256" key="3">
    <source>
        <dbReference type="ARBA" id="ARBA00022457"/>
    </source>
</evidence>
<dbReference type="SUPFAM" id="SSF55811">
    <property type="entry name" value="Nudix"/>
    <property type="match status" value="1"/>
</dbReference>
<dbReference type="OrthoDB" id="9810648at2"/>
<dbReference type="InterPro" id="IPR047127">
    <property type="entry name" value="MutT-like"/>
</dbReference>
<dbReference type="eggNOG" id="COG0494">
    <property type="taxonomic scope" value="Bacteria"/>
</dbReference>
<dbReference type="PRINTS" id="PR00502">
    <property type="entry name" value="NUDIXFAMILY"/>
</dbReference>
<gene>
    <name evidence="18" type="primary">nudG</name>
    <name evidence="18" type="ORF">SULPSESMR1_03110</name>
</gene>
<evidence type="ECO:0000313" key="18">
    <source>
        <dbReference type="EMBL" id="ASM73887.1"/>
    </source>
</evidence>
<evidence type="ECO:0000256" key="15">
    <source>
        <dbReference type="ARBA" id="ARBA00041979"/>
    </source>
</evidence>
<keyword evidence="3" id="KW-0515">Mutator protein</keyword>
<dbReference type="InterPro" id="IPR015797">
    <property type="entry name" value="NUDIX_hydrolase-like_dom_sf"/>
</dbReference>
<dbReference type="InterPro" id="IPR000086">
    <property type="entry name" value="NUDIX_hydrolase_dom"/>
</dbReference>
<evidence type="ECO:0000256" key="4">
    <source>
        <dbReference type="ARBA" id="ARBA00022705"/>
    </source>
</evidence>
<dbReference type="RefSeq" id="WP_089421655.1">
    <property type="nucleotide sequence ID" value="NZ_CP022415.1"/>
</dbReference>
<dbReference type="GO" id="GO:0044715">
    <property type="term" value="F:8-oxo-dGDP phosphatase activity"/>
    <property type="evidence" value="ECO:0007669"/>
    <property type="project" value="TreeGrafter"/>
</dbReference>
<keyword evidence="6" id="KW-0227">DNA damage</keyword>
<dbReference type="EC" id="3.6.1.55" evidence="12"/>
<proteinExistence type="inferred from homology"/>
<dbReference type="Proteomes" id="UP000199754">
    <property type="component" value="Chromosome"/>
</dbReference>
<comment type="catalytic activity">
    <reaction evidence="11">
        <text>8-oxo-GTP + H2O = 8-oxo-GMP + diphosphate + H(+)</text>
        <dbReference type="Rhea" id="RHEA:67616"/>
        <dbReference type="ChEBI" id="CHEBI:15377"/>
        <dbReference type="ChEBI" id="CHEBI:15378"/>
        <dbReference type="ChEBI" id="CHEBI:33019"/>
        <dbReference type="ChEBI" id="CHEBI:143553"/>
        <dbReference type="ChEBI" id="CHEBI:145694"/>
    </reaction>
</comment>
<dbReference type="FunFam" id="3.90.79.10:FF:000014">
    <property type="entry name" value="8-oxo-dGTP diphosphatase MutT"/>
    <property type="match status" value="1"/>
</dbReference>
<evidence type="ECO:0000256" key="8">
    <source>
        <dbReference type="ARBA" id="ARBA00022842"/>
    </source>
</evidence>
<dbReference type="InterPro" id="IPR029119">
    <property type="entry name" value="MutY_C"/>
</dbReference>
<dbReference type="GO" id="GO:0006260">
    <property type="term" value="P:DNA replication"/>
    <property type="evidence" value="ECO:0007669"/>
    <property type="project" value="UniProtKB-KW"/>
</dbReference>
<dbReference type="GO" id="GO:0044716">
    <property type="term" value="F:8-oxo-GDP phosphatase activity"/>
    <property type="evidence" value="ECO:0007669"/>
    <property type="project" value="TreeGrafter"/>
</dbReference>
<evidence type="ECO:0000256" key="12">
    <source>
        <dbReference type="ARBA" id="ARBA00038905"/>
    </source>
</evidence>
<protein>
    <recommendedName>
        <fullName evidence="13">8-oxo-dGTP diphosphatase</fullName>
        <ecNumber evidence="12">3.6.1.55</ecNumber>
    </recommendedName>
    <alternativeName>
        <fullName evidence="16">7,8-dihydro-8-oxoguanine-triphosphatase</fullName>
    </alternativeName>
    <alternativeName>
        <fullName evidence="15">Mutator protein MutT</fullName>
    </alternativeName>
    <alternativeName>
        <fullName evidence="14">dGTP pyrophosphohydrolase</fullName>
    </alternativeName>
</protein>
<dbReference type="PROSITE" id="PS51462">
    <property type="entry name" value="NUDIX"/>
    <property type="match status" value="1"/>
</dbReference>
<evidence type="ECO:0000256" key="11">
    <source>
        <dbReference type="ARBA" id="ARBA00036904"/>
    </source>
</evidence>
<dbReference type="GO" id="GO:0046872">
    <property type="term" value="F:metal ion binding"/>
    <property type="evidence" value="ECO:0007669"/>
    <property type="project" value="UniProtKB-KW"/>
</dbReference>
<dbReference type="EMBL" id="CP022415">
    <property type="protein sequence ID" value="ASM73887.1"/>
    <property type="molecule type" value="Genomic_DNA"/>
</dbReference>
<dbReference type="AlphaFoldDB" id="A0A221K4W2"/>
<comment type="catalytic activity">
    <reaction evidence="10">
        <text>8-oxo-dGTP + H2O = 8-oxo-dGMP + diphosphate + H(+)</text>
        <dbReference type="Rhea" id="RHEA:31575"/>
        <dbReference type="ChEBI" id="CHEBI:15377"/>
        <dbReference type="ChEBI" id="CHEBI:15378"/>
        <dbReference type="ChEBI" id="CHEBI:33019"/>
        <dbReference type="ChEBI" id="CHEBI:63224"/>
        <dbReference type="ChEBI" id="CHEBI:77896"/>
        <dbReference type="EC" id="3.6.1.55"/>
    </reaction>
</comment>
<dbReference type="PANTHER" id="PTHR47707:SF1">
    <property type="entry name" value="NUDIX HYDROLASE FAMILY PROTEIN"/>
    <property type="match status" value="1"/>
</dbReference>
<comment type="cofactor">
    <cofactor evidence="1">
        <name>Mg(2+)</name>
        <dbReference type="ChEBI" id="CHEBI:18420"/>
    </cofactor>
</comment>
<dbReference type="PROSITE" id="PS00893">
    <property type="entry name" value="NUDIX_BOX"/>
    <property type="match status" value="1"/>
</dbReference>
<dbReference type="InterPro" id="IPR020476">
    <property type="entry name" value="Nudix_hydrolase"/>
</dbReference>
<feature type="domain" description="Nudix hydrolase" evidence="17">
    <location>
        <begin position="1"/>
        <end position="130"/>
    </location>
</feature>
<accession>A0A221K4W2</accession>
<evidence type="ECO:0000256" key="1">
    <source>
        <dbReference type="ARBA" id="ARBA00001946"/>
    </source>
</evidence>
<dbReference type="GO" id="GO:0006281">
    <property type="term" value="P:DNA repair"/>
    <property type="evidence" value="ECO:0007669"/>
    <property type="project" value="UniProtKB-KW"/>
</dbReference>
<evidence type="ECO:0000256" key="2">
    <source>
        <dbReference type="ARBA" id="ARBA00005582"/>
    </source>
</evidence>
<dbReference type="GO" id="GO:0008413">
    <property type="term" value="F:8-oxo-7,8-dihydroguanosine triphosphate pyrophosphatase activity"/>
    <property type="evidence" value="ECO:0007669"/>
    <property type="project" value="TreeGrafter"/>
</dbReference>
<keyword evidence="5" id="KW-0479">Metal-binding</keyword>
<keyword evidence="9" id="KW-0234">DNA repair</keyword>
<reference evidence="18 19" key="1">
    <citation type="submission" date="2017-07" db="EMBL/GenBank/DDBJ databases">
        <title>Genome Sequence of Sulfitobacter pseudonitzschiae Strain SMR1 Isolated from a culture of the Diatom Skeletonema marinoi.</title>
        <authorList>
            <person name="Topel M."/>
            <person name="Pinder M.I.M."/>
            <person name="Johansson O.N."/>
            <person name="Kourtchenko O."/>
            <person name="Godhe A."/>
            <person name="Clarke A.K."/>
        </authorList>
    </citation>
    <scope>NUCLEOTIDE SEQUENCE [LARGE SCALE GENOMIC DNA]</scope>
    <source>
        <strain evidence="18 19">SMR1</strain>
    </source>
</reference>
<dbReference type="Gene3D" id="3.90.79.10">
    <property type="entry name" value="Nucleoside Triphosphate Pyrophosphohydrolase"/>
    <property type="match status" value="1"/>
</dbReference>
<sequence length="132" mass="14770">MKVVLVSAVALIDVDGRVLLAQRPEGKSMAGMWEFPGGKVETGETPEAALIRELYEELGIETWQSCLAPLTFASHSYDDFHLLMPLFACRKWGGTPMSKENQALKWVRPNDLKSYPMPAADVPLIPILRDWL</sequence>
<keyword evidence="19" id="KW-1185">Reference proteome</keyword>
<organism evidence="18 19">
    <name type="scientific">Pseudosulfitobacter pseudonitzschiae</name>
    <dbReference type="NCBI Taxonomy" id="1402135"/>
    <lineage>
        <taxon>Bacteria</taxon>
        <taxon>Pseudomonadati</taxon>
        <taxon>Pseudomonadota</taxon>
        <taxon>Alphaproteobacteria</taxon>
        <taxon>Rhodobacterales</taxon>
        <taxon>Roseobacteraceae</taxon>
        <taxon>Pseudosulfitobacter</taxon>
    </lineage>
</organism>
<dbReference type="CDD" id="cd03425">
    <property type="entry name" value="NUDIX_MutT_NudA_like"/>
    <property type="match status" value="1"/>
</dbReference>
<dbReference type="GO" id="GO:0035539">
    <property type="term" value="F:8-oxo-7,8-dihydrodeoxyguanosine triphosphate pyrophosphatase activity"/>
    <property type="evidence" value="ECO:0007669"/>
    <property type="project" value="UniProtKB-EC"/>
</dbReference>
<evidence type="ECO:0000256" key="16">
    <source>
        <dbReference type="ARBA" id="ARBA00042798"/>
    </source>
</evidence>
<keyword evidence="7 18" id="KW-0378">Hydrolase</keyword>
<evidence type="ECO:0000256" key="14">
    <source>
        <dbReference type="ARBA" id="ARBA00041592"/>
    </source>
</evidence>
<dbReference type="InterPro" id="IPR020084">
    <property type="entry name" value="NUDIX_hydrolase_CS"/>
</dbReference>
<evidence type="ECO:0000256" key="9">
    <source>
        <dbReference type="ARBA" id="ARBA00023204"/>
    </source>
</evidence>
<dbReference type="STRING" id="1402135.SAMN05444149_104111"/>
<evidence type="ECO:0000256" key="5">
    <source>
        <dbReference type="ARBA" id="ARBA00022723"/>
    </source>
</evidence>
<keyword evidence="4" id="KW-0235">DNA replication</keyword>
<evidence type="ECO:0000256" key="13">
    <source>
        <dbReference type="ARBA" id="ARBA00040794"/>
    </source>
</evidence>
<dbReference type="KEGG" id="spse:SULPSESMR1_03110"/>
<evidence type="ECO:0000313" key="19">
    <source>
        <dbReference type="Proteomes" id="UP000199754"/>
    </source>
</evidence>
<comment type="similarity">
    <text evidence="2">Belongs to the Nudix hydrolase family.</text>
</comment>
<evidence type="ECO:0000259" key="17">
    <source>
        <dbReference type="PROSITE" id="PS51462"/>
    </source>
</evidence>
<evidence type="ECO:0000256" key="7">
    <source>
        <dbReference type="ARBA" id="ARBA00022801"/>
    </source>
</evidence>
<evidence type="ECO:0000256" key="6">
    <source>
        <dbReference type="ARBA" id="ARBA00022763"/>
    </source>
</evidence>
<evidence type="ECO:0000256" key="10">
    <source>
        <dbReference type="ARBA" id="ARBA00035861"/>
    </source>
</evidence>
<keyword evidence="8" id="KW-0460">Magnesium</keyword>
<name>A0A221K4W2_9RHOB</name>